<keyword evidence="1" id="KW-0456">Lyase</keyword>
<evidence type="ECO:0000313" key="3">
    <source>
        <dbReference type="EMBL" id="GAA1653384.1"/>
    </source>
</evidence>
<dbReference type="EMBL" id="BAAANE010000009">
    <property type="protein sequence ID" value="GAA1653384.1"/>
    <property type="molecule type" value="Genomic_DNA"/>
</dbReference>
<dbReference type="InterPro" id="IPR006680">
    <property type="entry name" value="Amidohydro-rel"/>
</dbReference>
<dbReference type="PANTHER" id="PTHR21240">
    <property type="entry name" value="2-AMINO-3-CARBOXYLMUCONATE-6-SEMIALDEHYDE DECARBOXYLASE"/>
    <property type="match status" value="1"/>
</dbReference>
<dbReference type="InterPro" id="IPR032465">
    <property type="entry name" value="ACMSD"/>
</dbReference>
<evidence type="ECO:0000259" key="2">
    <source>
        <dbReference type="Pfam" id="PF04909"/>
    </source>
</evidence>
<name>A0ABN2FMH3_9ACTN</name>
<evidence type="ECO:0000256" key="1">
    <source>
        <dbReference type="ARBA" id="ARBA00023239"/>
    </source>
</evidence>
<gene>
    <name evidence="3" type="ORF">GCM10009744_51850</name>
</gene>
<dbReference type="Gene3D" id="3.20.20.140">
    <property type="entry name" value="Metal-dependent hydrolases"/>
    <property type="match status" value="1"/>
</dbReference>
<dbReference type="Pfam" id="PF04909">
    <property type="entry name" value="Amidohydro_2"/>
    <property type="match status" value="1"/>
</dbReference>
<keyword evidence="4" id="KW-1185">Reference proteome</keyword>
<proteinExistence type="predicted"/>
<accession>A0ABN2FMH3</accession>
<dbReference type="PANTHER" id="PTHR21240:SF19">
    <property type="entry name" value="CATALYTIC_ HYDROLASE"/>
    <property type="match status" value="1"/>
</dbReference>
<dbReference type="Proteomes" id="UP001501319">
    <property type="component" value="Unassembled WGS sequence"/>
</dbReference>
<comment type="caution">
    <text evidence="3">The sequence shown here is derived from an EMBL/GenBank/DDBJ whole genome shotgun (WGS) entry which is preliminary data.</text>
</comment>
<organism evidence="3 4">
    <name type="scientific">Kribbella alba</name>
    <dbReference type="NCBI Taxonomy" id="190197"/>
    <lineage>
        <taxon>Bacteria</taxon>
        <taxon>Bacillati</taxon>
        <taxon>Actinomycetota</taxon>
        <taxon>Actinomycetes</taxon>
        <taxon>Propionibacteriales</taxon>
        <taxon>Kribbellaceae</taxon>
        <taxon>Kribbella</taxon>
    </lineage>
</organism>
<dbReference type="InterPro" id="IPR032466">
    <property type="entry name" value="Metal_Hydrolase"/>
</dbReference>
<sequence>MTEIIDGHRHLGRGVDMDDDLGHLLSDMDEHGVAGTVLIPTDREIAVDNRAGNDAVLAAAAAHPARLWPMATVNPWFGDRAVAELVRAVGNGAVGLKLHPALQGFVLCHPMVHPLIATCQTLGVPVYVHTGTPPYAQPLQLVELARTFPEVTFVMGHAGSTDLKADAQVAATMAPNLVVETSWSLPARLTQLVEAYGADRVMFGSDAPLSDLGLELANHRAAELAAPAAAAVMGGTARRLFGTRVGAQGGVEVAGS</sequence>
<reference evidence="3 4" key="1">
    <citation type="journal article" date="2019" name="Int. J. Syst. Evol. Microbiol.">
        <title>The Global Catalogue of Microorganisms (GCM) 10K type strain sequencing project: providing services to taxonomists for standard genome sequencing and annotation.</title>
        <authorList>
            <consortium name="The Broad Institute Genomics Platform"/>
            <consortium name="The Broad Institute Genome Sequencing Center for Infectious Disease"/>
            <person name="Wu L."/>
            <person name="Ma J."/>
        </authorList>
    </citation>
    <scope>NUCLEOTIDE SEQUENCE [LARGE SCALE GENOMIC DNA]</scope>
    <source>
        <strain evidence="3 4">JCM 14306</strain>
    </source>
</reference>
<feature type="domain" description="Amidohydrolase-related" evidence="2">
    <location>
        <begin position="50"/>
        <end position="242"/>
    </location>
</feature>
<dbReference type="SUPFAM" id="SSF51556">
    <property type="entry name" value="Metallo-dependent hydrolases"/>
    <property type="match status" value="1"/>
</dbReference>
<evidence type="ECO:0000313" key="4">
    <source>
        <dbReference type="Proteomes" id="UP001501319"/>
    </source>
</evidence>
<dbReference type="RefSeq" id="WP_344114671.1">
    <property type="nucleotide sequence ID" value="NZ_BAAANE010000009.1"/>
</dbReference>
<protein>
    <recommendedName>
        <fullName evidence="2">Amidohydrolase-related domain-containing protein</fullName>
    </recommendedName>
</protein>